<sequence>MSNAHLNLPVPTIDATATYYDVASQQLHLVFTYPISISLWPPYVVVDLSTTSSATPTQVGNGKPSFTGNTGTIVMDINMSSASMITVSSLDPSTWQSGPPSDPWQLPTPPSSPFISVPSVSFTSDGSVQVTWSWTTDMTATALQVALSISGQQTPSSLISTVQRPATIATFTMTEANNLFTPGQKLIFQCTPIAAGQSASPLTITFYIPVSSGCKPFGVRTSASISCSVYCSNAMTSLCPAGTNSMQIWFGNLRGGIETVEFPNGSWIETKAQQSQQLIDASTVSAMPGFCLTSTSRGSKHQEFWWVTKTGAIDGECNDGQGWKPPGTGPGEQYPFNKPNTASTACGGSITSLSAMNRITTLWWIGPGGAIGCATWTNGSWGKIADFAPANTASWETETTQLTAQCIDESAFLFLVAPSGAVVCIEWPNFSEPTAQYNVAQPGSAARGGGLVSINISSNEDTQRIAVFWTTQQNNIEMAIIGAAKSIQQQALTEPGSVPGQTGLAACMTGENKCSVWWVGQFGDLRRMEVDLTKVTANAITNWPVFEELGPGSCRQRRSIIAQKVSEAQFEVLFVNGYGEVGGLSYGG</sequence>
<dbReference type="OrthoDB" id="5066801at2759"/>
<keyword evidence="2" id="KW-1185">Reference proteome</keyword>
<dbReference type="Gene3D" id="2.120.10.70">
    <property type="entry name" value="Fucose-specific lectin"/>
    <property type="match status" value="1"/>
</dbReference>
<dbReference type="AlphaFoldDB" id="A0A8H4KF25"/>
<evidence type="ECO:0008006" key="3">
    <source>
        <dbReference type="Google" id="ProtNLM"/>
    </source>
</evidence>
<accession>A0A8H4KF25</accession>
<evidence type="ECO:0000313" key="1">
    <source>
        <dbReference type="EMBL" id="KAF4448941.1"/>
    </source>
</evidence>
<comment type="caution">
    <text evidence="1">The sequence shown here is derived from an EMBL/GenBank/DDBJ whole genome shotgun (WGS) entry which is preliminary data.</text>
</comment>
<gene>
    <name evidence="1" type="ORF">F53441_7710</name>
</gene>
<reference evidence="1" key="1">
    <citation type="submission" date="2020-01" db="EMBL/GenBank/DDBJ databases">
        <title>Identification and distribution of gene clusters putatively required for synthesis of sphingolipid metabolism inhibitors in phylogenetically diverse species of the filamentous fungus Fusarium.</title>
        <authorList>
            <person name="Kim H.-S."/>
            <person name="Busman M."/>
            <person name="Brown D.W."/>
            <person name="Divon H."/>
            <person name="Uhlig S."/>
            <person name="Proctor R.H."/>
        </authorList>
    </citation>
    <scope>NUCLEOTIDE SEQUENCE</scope>
    <source>
        <strain evidence="1">NRRL 53441</strain>
    </source>
</reference>
<dbReference type="Proteomes" id="UP000605986">
    <property type="component" value="Unassembled WGS sequence"/>
</dbReference>
<protein>
    <recommendedName>
        <fullName evidence="3">Fucose-specific lectin</fullName>
    </recommendedName>
</protein>
<dbReference type="SUPFAM" id="SSF89372">
    <property type="entry name" value="Fucose-specific lectin"/>
    <property type="match status" value="1"/>
</dbReference>
<proteinExistence type="predicted"/>
<evidence type="ECO:0000313" key="2">
    <source>
        <dbReference type="Proteomes" id="UP000605986"/>
    </source>
</evidence>
<organism evidence="1 2">
    <name type="scientific">Fusarium austroafricanum</name>
    <dbReference type="NCBI Taxonomy" id="2364996"/>
    <lineage>
        <taxon>Eukaryota</taxon>
        <taxon>Fungi</taxon>
        <taxon>Dikarya</taxon>
        <taxon>Ascomycota</taxon>
        <taxon>Pezizomycotina</taxon>
        <taxon>Sordariomycetes</taxon>
        <taxon>Hypocreomycetidae</taxon>
        <taxon>Hypocreales</taxon>
        <taxon>Nectriaceae</taxon>
        <taxon>Fusarium</taxon>
        <taxon>Fusarium concolor species complex</taxon>
    </lineage>
</organism>
<name>A0A8H4KF25_9HYPO</name>
<dbReference type="EMBL" id="JAADJG010000310">
    <property type="protein sequence ID" value="KAF4448941.1"/>
    <property type="molecule type" value="Genomic_DNA"/>
</dbReference>